<accession>A0A915KUY4</accession>
<dbReference type="AlphaFoldDB" id="A0A915KUY4"/>
<evidence type="ECO:0000313" key="1">
    <source>
        <dbReference type="Proteomes" id="UP000887565"/>
    </source>
</evidence>
<organism evidence="1 2">
    <name type="scientific">Romanomermis culicivorax</name>
    <name type="common">Nematode worm</name>
    <dbReference type="NCBI Taxonomy" id="13658"/>
    <lineage>
        <taxon>Eukaryota</taxon>
        <taxon>Metazoa</taxon>
        <taxon>Ecdysozoa</taxon>
        <taxon>Nematoda</taxon>
        <taxon>Enoplea</taxon>
        <taxon>Dorylaimia</taxon>
        <taxon>Mermithida</taxon>
        <taxon>Mermithoidea</taxon>
        <taxon>Mermithidae</taxon>
        <taxon>Romanomermis</taxon>
    </lineage>
</organism>
<evidence type="ECO:0000313" key="2">
    <source>
        <dbReference type="WBParaSite" id="nRc.2.0.1.t42287-RA"/>
    </source>
</evidence>
<protein>
    <submittedName>
        <fullName evidence="2">Uncharacterized protein</fullName>
    </submittedName>
</protein>
<reference evidence="2" key="1">
    <citation type="submission" date="2022-11" db="UniProtKB">
        <authorList>
            <consortium name="WormBaseParasite"/>
        </authorList>
    </citation>
    <scope>IDENTIFICATION</scope>
</reference>
<keyword evidence="1" id="KW-1185">Reference proteome</keyword>
<sequence>MKRCKRLSKQNREKSSNVQKIVVKRSSNKSELYNCREYEGRNSVGIESSTYLKIISHFIIIAKADHMRQQLDAKLKIGVCIINFLLKTFDAVDEDNQGDKMTNDFAKKIAFYVLGIKFSEFAQQFSGIDAISTYGFGIVDVIVGININS</sequence>
<dbReference type="WBParaSite" id="nRc.2.0.1.t42287-RA">
    <property type="protein sequence ID" value="nRc.2.0.1.t42287-RA"/>
    <property type="gene ID" value="nRc.2.0.1.g42287"/>
</dbReference>
<proteinExistence type="predicted"/>
<dbReference type="Proteomes" id="UP000887565">
    <property type="component" value="Unplaced"/>
</dbReference>
<name>A0A915KUY4_ROMCU</name>